<evidence type="ECO:0000313" key="2">
    <source>
        <dbReference type="Proteomes" id="UP000826656"/>
    </source>
</evidence>
<organism evidence="1 2">
    <name type="scientific">Solanum tuberosum</name>
    <name type="common">Potato</name>
    <dbReference type="NCBI Taxonomy" id="4113"/>
    <lineage>
        <taxon>Eukaryota</taxon>
        <taxon>Viridiplantae</taxon>
        <taxon>Streptophyta</taxon>
        <taxon>Embryophyta</taxon>
        <taxon>Tracheophyta</taxon>
        <taxon>Spermatophyta</taxon>
        <taxon>Magnoliopsida</taxon>
        <taxon>eudicotyledons</taxon>
        <taxon>Gunneridae</taxon>
        <taxon>Pentapetalae</taxon>
        <taxon>asterids</taxon>
        <taxon>lamiids</taxon>
        <taxon>Solanales</taxon>
        <taxon>Solanaceae</taxon>
        <taxon>Solanoideae</taxon>
        <taxon>Solaneae</taxon>
        <taxon>Solanum</taxon>
    </lineage>
</organism>
<accession>A0ABQ7WMA1</accession>
<dbReference type="EMBL" id="JAIVGD010000001">
    <property type="protein sequence ID" value="KAH0781841.1"/>
    <property type="molecule type" value="Genomic_DNA"/>
</dbReference>
<proteinExistence type="predicted"/>
<reference evidence="1 2" key="1">
    <citation type="journal article" date="2021" name="bioRxiv">
        <title>Chromosome-scale and haplotype-resolved genome assembly of a tetraploid potato cultivar.</title>
        <authorList>
            <person name="Sun H."/>
            <person name="Jiao W.-B."/>
            <person name="Krause K."/>
            <person name="Campoy J.A."/>
            <person name="Goel M."/>
            <person name="Folz-Donahue K."/>
            <person name="Kukat C."/>
            <person name="Huettel B."/>
            <person name="Schneeberger K."/>
        </authorList>
    </citation>
    <scope>NUCLEOTIDE SEQUENCE [LARGE SCALE GENOMIC DNA]</scope>
    <source>
        <strain evidence="1">SolTubOtavaFocal</strain>
        <tissue evidence="1">Leaves</tissue>
    </source>
</reference>
<name>A0ABQ7WMA1_SOLTU</name>
<dbReference type="Proteomes" id="UP000826656">
    <property type="component" value="Unassembled WGS sequence"/>
</dbReference>
<gene>
    <name evidence="1" type="ORF">KY290_001439</name>
</gene>
<sequence length="59" mass="6920">MMIVNTIMKPVARLLRNKGLVCEAYGIWEESIAKTQLELRIHEATLIKQEEEEEKNKLH</sequence>
<evidence type="ECO:0000313" key="1">
    <source>
        <dbReference type="EMBL" id="KAH0781841.1"/>
    </source>
</evidence>
<protein>
    <submittedName>
        <fullName evidence="1">Uncharacterized protein</fullName>
    </submittedName>
</protein>
<comment type="caution">
    <text evidence="1">The sequence shown here is derived from an EMBL/GenBank/DDBJ whole genome shotgun (WGS) entry which is preliminary data.</text>
</comment>
<keyword evidence="2" id="KW-1185">Reference proteome</keyword>